<dbReference type="SUPFAM" id="SSF46689">
    <property type="entry name" value="Homeodomain-like"/>
    <property type="match status" value="1"/>
</dbReference>
<dbReference type="PROSITE" id="PS50977">
    <property type="entry name" value="HTH_TETR_2"/>
    <property type="match status" value="1"/>
</dbReference>
<evidence type="ECO:0000313" key="4">
    <source>
        <dbReference type="EMBL" id="GII26845.1"/>
    </source>
</evidence>
<feature type="DNA-binding region" description="H-T-H motif" evidence="2">
    <location>
        <begin position="38"/>
        <end position="57"/>
    </location>
</feature>
<dbReference type="RefSeq" id="WP_203950918.1">
    <property type="nucleotide sequence ID" value="NZ_BOOO01000001.1"/>
</dbReference>
<keyword evidence="1 2" id="KW-0238">DNA-binding</keyword>
<reference evidence="4 5" key="1">
    <citation type="submission" date="2021-01" db="EMBL/GenBank/DDBJ databases">
        <title>Whole genome shotgun sequence of Planotetraspora mira NBRC 15435.</title>
        <authorList>
            <person name="Komaki H."/>
            <person name="Tamura T."/>
        </authorList>
    </citation>
    <scope>NUCLEOTIDE SEQUENCE [LARGE SCALE GENOMIC DNA]</scope>
    <source>
        <strain evidence="4 5">NBRC 15435</strain>
    </source>
</reference>
<gene>
    <name evidence="4" type="ORF">Pmi06nite_02870</name>
</gene>
<dbReference type="AlphaFoldDB" id="A0A8J3TGR6"/>
<evidence type="ECO:0000256" key="2">
    <source>
        <dbReference type="PROSITE-ProRule" id="PRU00335"/>
    </source>
</evidence>
<dbReference type="InterPro" id="IPR001647">
    <property type="entry name" value="HTH_TetR"/>
</dbReference>
<name>A0A8J3TGR6_9ACTN</name>
<accession>A0A8J3TGR6</accession>
<dbReference type="EMBL" id="BOOO01000001">
    <property type="protein sequence ID" value="GII26845.1"/>
    <property type="molecule type" value="Genomic_DNA"/>
</dbReference>
<dbReference type="Pfam" id="PF00440">
    <property type="entry name" value="TetR_N"/>
    <property type="match status" value="1"/>
</dbReference>
<dbReference type="PROSITE" id="PS01081">
    <property type="entry name" value="HTH_TETR_1"/>
    <property type="match status" value="1"/>
</dbReference>
<evidence type="ECO:0000256" key="1">
    <source>
        <dbReference type="ARBA" id="ARBA00023125"/>
    </source>
</evidence>
<protein>
    <submittedName>
        <fullName evidence="4">TetR family transcriptional regulator</fullName>
    </submittedName>
</protein>
<keyword evidence="5" id="KW-1185">Reference proteome</keyword>
<dbReference type="GO" id="GO:0000976">
    <property type="term" value="F:transcription cis-regulatory region binding"/>
    <property type="evidence" value="ECO:0007669"/>
    <property type="project" value="TreeGrafter"/>
</dbReference>
<evidence type="ECO:0000259" key="3">
    <source>
        <dbReference type="PROSITE" id="PS50977"/>
    </source>
</evidence>
<organism evidence="4 5">
    <name type="scientific">Planotetraspora mira</name>
    <dbReference type="NCBI Taxonomy" id="58121"/>
    <lineage>
        <taxon>Bacteria</taxon>
        <taxon>Bacillati</taxon>
        <taxon>Actinomycetota</taxon>
        <taxon>Actinomycetes</taxon>
        <taxon>Streptosporangiales</taxon>
        <taxon>Streptosporangiaceae</taxon>
        <taxon>Planotetraspora</taxon>
    </lineage>
</organism>
<dbReference type="PANTHER" id="PTHR30055:SF226">
    <property type="entry name" value="HTH-TYPE TRANSCRIPTIONAL REGULATOR PKSA"/>
    <property type="match status" value="1"/>
</dbReference>
<feature type="domain" description="HTH tetR-type" evidence="3">
    <location>
        <begin position="15"/>
        <end position="75"/>
    </location>
</feature>
<dbReference type="InterPro" id="IPR023772">
    <property type="entry name" value="DNA-bd_HTH_TetR-type_CS"/>
</dbReference>
<evidence type="ECO:0000313" key="5">
    <source>
        <dbReference type="Proteomes" id="UP000650628"/>
    </source>
</evidence>
<dbReference type="Gene3D" id="1.10.357.10">
    <property type="entry name" value="Tetracycline Repressor, domain 2"/>
    <property type="match status" value="1"/>
</dbReference>
<dbReference type="InterPro" id="IPR050109">
    <property type="entry name" value="HTH-type_TetR-like_transc_reg"/>
</dbReference>
<dbReference type="InterPro" id="IPR009057">
    <property type="entry name" value="Homeodomain-like_sf"/>
</dbReference>
<comment type="caution">
    <text evidence="4">The sequence shown here is derived from an EMBL/GenBank/DDBJ whole genome shotgun (WGS) entry which is preliminary data.</text>
</comment>
<proteinExistence type="predicted"/>
<dbReference type="Proteomes" id="UP000650628">
    <property type="component" value="Unassembled WGS sequence"/>
</dbReference>
<sequence length="219" mass="23520">MTKTEQVTAARRKGSQTRAEIQEAALSLFTERGYDATSMREIAEQLGITKAALYYHFDSKEAIILSLFQEHLGALDAILDWAADRPHTPELSSELLGRWLALSATRGLRTMRFAAANHTALRTALPSGQGGVLERIDRAAQLILGPGTPLQDRLRVRLALLSVHNTVLAAQGTEAADADILTTAMQAARLLIGDLFPAPELPDSEESAQAPELPGTAGG</sequence>
<dbReference type="PRINTS" id="PR00455">
    <property type="entry name" value="HTHTETR"/>
</dbReference>
<dbReference type="GO" id="GO:0003700">
    <property type="term" value="F:DNA-binding transcription factor activity"/>
    <property type="evidence" value="ECO:0007669"/>
    <property type="project" value="TreeGrafter"/>
</dbReference>
<dbReference type="PANTHER" id="PTHR30055">
    <property type="entry name" value="HTH-TYPE TRANSCRIPTIONAL REGULATOR RUTR"/>
    <property type="match status" value="1"/>
</dbReference>